<proteinExistence type="predicted"/>
<dbReference type="Proteomes" id="UP000425178">
    <property type="component" value="Chromosome"/>
</dbReference>
<name>A0A6B8WCK4_9CORY</name>
<organism evidence="2 3">
    <name type="scientific">Corynebacterium comes</name>
    <dbReference type="NCBI Taxonomy" id="2675218"/>
    <lineage>
        <taxon>Bacteria</taxon>
        <taxon>Bacillati</taxon>
        <taxon>Actinomycetota</taxon>
        <taxon>Actinomycetes</taxon>
        <taxon>Mycobacteriales</taxon>
        <taxon>Corynebacteriaceae</taxon>
        <taxon>Corynebacterium</taxon>
    </lineage>
</organism>
<dbReference type="RefSeq" id="WP_156228011.1">
    <property type="nucleotide sequence ID" value="NZ_CP046453.1"/>
</dbReference>
<evidence type="ECO:0000313" key="2">
    <source>
        <dbReference type="EMBL" id="QGU04528.1"/>
    </source>
</evidence>
<dbReference type="SUPFAM" id="SSF82771">
    <property type="entry name" value="GIY-YIG endonuclease"/>
    <property type="match status" value="1"/>
</dbReference>
<dbReference type="Pfam" id="PF01541">
    <property type="entry name" value="GIY-YIG"/>
    <property type="match status" value="1"/>
</dbReference>
<sequence length="329" mass="37035">MPSSTPRRWAVTGLNTISALIGNEDPCGIYVLEFENGESYVGQAVDVRKRFVSHCRNSAHHPAWHDITHISFTPYPAAELNVRETTVIQALKREGCPLRNKAMNLFHEQVSPLDKVISPVDQYHWADSEYLHRTASQVPERKMARAIADLPPGASKMSRLPMYGECLADVAAFIDLVLPDPLATMEKYWTVSDCPSTNGGRFYTVNVGVLEMLRCIRAFGERSCLNTIVWPELRDEDPDSSMLFTFEEPEGIEVLAYNLTYPKATVTAAEFETGSLRGLLESNPDVLADARALAVALMRTGTAGLFRRWHSKELTREALLEIWEHRQRK</sequence>
<accession>A0A6B8WCK4</accession>
<reference evidence="2 3" key="1">
    <citation type="journal article" date="2021" name="Int. J. Syst. Evol. Microbiol.">
        <title>Classification of three corynebacterial strains isolated from a small paddock in North Rhine-Westphalia: proposal of &lt;i&gt;Corynebacterium kalinowskii&lt;/i&gt; sp. nov., &lt;i&gt;Corynebacterium comes&lt;/i&gt; sp. nov. and &lt;i&gt;Corynebacterium occultum&lt;/i&gt; sp. nov.</title>
        <authorList>
            <person name="Schaffert L."/>
            <person name="Ruwe M."/>
            <person name="Milse J."/>
            <person name="Hanuschka K."/>
            <person name="Ortseifen V."/>
            <person name="Droste J."/>
            <person name="Brandt D."/>
            <person name="Schl L."/>
            <person name="Kutter Y."/>
            <person name="Vinke S."/>
            <person name="Vieh P."/>
            <person name="Jacob L."/>
            <person name="L N.C."/>
            <person name="Schulte-Berndt E."/>
            <person name="Hain C."/>
            <person name="Linder M."/>
            <person name="Schmidt P."/>
            <person name="Wollenschl L."/>
            <person name="Luttermann T."/>
            <person name="Thieme E."/>
            <person name="Hassa J."/>
            <person name="Haak M."/>
            <person name="Wittchen M."/>
            <person name="Mentz A."/>
            <person name="Persicke M."/>
            <person name="Busche T."/>
            <person name="R C."/>
        </authorList>
    </citation>
    <scope>NUCLEOTIDE SEQUENCE [LARGE SCALE GENOMIC DNA]</scope>
    <source>
        <strain evidence="2 3">2019</strain>
    </source>
</reference>
<dbReference type="InterPro" id="IPR000305">
    <property type="entry name" value="GIY-YIG_endonuc"/>
</dbReference>
<evidence type="ECO:0000313" key="3">
    <source>
        <dbReference type="Proteomes" id="UP000425178"/>
    </source>
</evidence>
<dbReference type="AlphaFoldDB" id="A0A6B8WCK4"/>
<dbReference type="EMBL" id="CP046453">
    <property type="protein sequence ID" value="QGU04528.1"/>
    <property type="molecule type" value="Genomic_DNA"/>
</dbReference>
<evidence type="ECO:0000259" key="1">
    <source>
        <dbReference type="PROSITE" id="PS50164"/>
    </source>
</evidence>
<dbReference type="InterPro" id="IPR035901">
    <property type="entry name" value="GIY-YIG_endonuc_sf"/>
</dbReference>
<keyword evidence="3" id="KW-1185">Reference proteome</keyword>
<dbReference type="KEGG" id="ccoe:CETAM_06325"/>
<protein>
    <recommendedName>
        <fullName evidence="1">GIY-YIG domain-containing protein</fullName>
    </recommendedName>
</protein>
<dbReference type="PROSITE" id="PS50164">
    <property type="entry name" value="GIY_YIG"/>
    <property type="match status" value="1"/>
</dbReference>
<feature type="domain" description="GIY-YIG" evidence="1">
    <location>
        <begin position="25"/>
        <end position="97"/>
    </location>
</feature>
<dbReference type="CDD" id="cd00719">
    <property type="entry name" value="GIY-YIG_SF"/>
    <property type="match status" value="1"/>
</dbReference>
<gene>
    <name evidence="2" type="ORF">CETAM_06325</name>
</gene>